<dbReference type="EMBL" id="JAELUQ010000008">
    <property type="protein sequence ID" value="KAG7409460.1"/>
    <property type="molecule type" value="Genomic_DNA"/>
</dbReference>
<feature type="repeat" description="ANK" evidence="3">
    <location>
        <begin position="27"/>
        <end position="59"/>
    </location>
</feature>
<dbReference type="InterPro" id="IPR002110">
    <property type="entry name" value="Ankyrin_rpt"/>
</dbReference>
<evidence type="ECO:0000256" key="1">
    <source>
        <dbReference type="ARBA" id="ARBA00022737"/>
    </source>
</evidence>
<reference evidence="4" key="1">
    <citation type="submission" date="2021-04" db="EMBL/GenBank/DDBJ databases">
        <title>First draft genome resource for Brassicaceae pathogens Fusarium oxysporum f. sp. raphani and Fusarium oxysporum f. sp. rapae.</title>
        <authorList>
            <person name="Asai S."/>
        </authorList>
    </citation>
    <scope>NUCLEOTIDE SEQUENCE</scope>
    <source>
        <strain evidence="4">Tf1208</strain>
    </source>
</reference>
<accession>A0A8J5TQB2</accession>
<dbReference type="AlphaFoldDB" id="A0A8J5TQB2"/>
<evidence type="ECO:0000256" key="3">
    <source>
        <dbReference type="PROSITE-ProRule" id="PRU00023"/>
    </source>
</evidence>
<sequence>MAAALEETDILSLILETDADIDARDRAGKTPLYRVIISRNAEATQMLVKRGAKQDIMDRDKRSPLALAASLDFLPAFKDHYQKGALSSSILELAATRDSESIACLMEKMDRDSWPPINEIGQTPYHIAAGWAWCYPEVIVTIIQKAQNLGFRPESILEPHTERTALSLVASGGWLDAAKGIVENVASEIRSQLIEQADDKGMTPLF</sequence>
<dbReference type="Proteomes" id="UP000694050">
    <property type="component" value="Unassembled WGS sequence"/>
</dbReference>
<dbReference type="Pfam" id="PF12796">
    <property type="entry name" value="Ank_2"/>
    <property type="match status" value="1"/>
</dbReference>
<proteinExistence type="predicted"/>
<keyword evidence="2 3" id="KW-0040">ANK repeat</keyword>
<organism evidence="4 5">
    <name type="scientific">Fusarium oxysporum f. sp. rapae</name>
    <dbReference type="NCBI Taxonomy" id="485398"/>
    <lineage>
        <taxon>Eukaryota</taxon>
        <taxon>Fungi</taxon>
        <taxon>Dikarya</taxon>
        <taxon>Ascomycota</taxon>
        <taxon>Pezizomycotina</taxon>
        <taxon>Sordariomycetes</taxon>
        <taxon>Hypocreomycetidae</taxon>
        <taxon>Hypocreales</taxon>
        <taxon>Nectriaceae</taxon>
        <taxon>Fusarium</taxon>
        <taxon>Fusarium oxysporum species complex</taxon>
    </lineage>
</organism>
<protein>
    <submittedName>
        <fullName evidence="4">Ankyrin-1</fullName>
    </submittedName>
</protein>
<name>A0A8J5TQB2_FUSOX</name>
<keyword evidence="1" id="KW-0677">Repeat</keyword>
<dbReference type="GO" id="GO:0005634">
    <property type="term" value="C:nucleus"/>
    <property type="evidence" value="ECO:0007669"/>
    <property type="project" value="TreeGrafter"/>
</dbReference>
<comment type="caution">
    <text evidence="4">The sequence shown here is derived from an EMBL/GenBank/DDBJ whole genome shotgun (WGS) entry which is preliminary data.</text>
</comment>
<evidence type="ECO:0000313" key="5">
    <source>
        <dbReference type="Proteomes" id="UP000694050"/>
    </source>
</evidence>
<gene>
    <name evidence="4" type="primary">ANK1-0</name>
    <name evidence="4" type="ORF">Forpe1208_v011107</name>
</gene>
<dbReference type="PANTHER" id="PTHR24124">
    <property type="entry name" value="ANKYRIN REPEAT FAMILY A"/>
    <property type="match status" value="1"/>
</dbReference>
<dbReference type="PANTHER" id="PTHR24124:SF14">
    <property type="entry name" value="CHROMOSOME UNDETERMINED SCAFFOLD_25, WHOLE GENOME SHOTGUN SEQUENCE"/>
    <property type="match status" value="1"/>
</dbReference>
<dbReference type="GO" id="GO:0010468">
    <property type="term" value="P:regulation of gene expression"/>
    <property type="evidence" value="ECO:0007669"/>
    <property type="project" value="TreeGrafter"/>
</dbReference>
<dbReference type="PROSITE" id="PS50088">
    <property type="entry name" value="ANK_REPEAT"/>
    <property type="match status" value="1"/>
</dbReference>
<evidence type="ECO:0000313" key="4">
    <source>
        <dbReference type="EMBL" id="KAG7409460.1"/>
    </source>
</evidence>
<evidence type="ECO:0000256" key="2">
    <source>
        <dbReference type="ARBA" id="ARBA00023043"/>
    </source>
</evidence>